<dbReference type="EMBL" id="BNEC01000005">
    <property type="protein sequence ID" value="GHI68839.1"/>
    <property type="molecule type" value="Genomic_DNA"/>
</dbReference>
<evidence type="ECO:0000256" key="1">
    <source>
        <dbReference type="SAM" id="MobiDB-lite"/>
    </source>
</evidence>
<keyword evidence="4" id="KW-1185">Reference proteome</keyword>
<proteinExistence type="predicted"/>
<evidence type="ECO:0000313" key="2">
    <source>
        <dbReference type="EMBL" id="GHI68753.1"/>
    </source>
</evidence>
<reference evidence="4" key="1">
    <citation type="submission" date="2023-07" db="EMBL/GenBank/DDBJ databases">
        <title>Whole genome shotgun sequence of Streptomyces nojiriensis NBRC 13794.</title>
        <authorList>
            <person name="Komaki H."/>
            <person name="Tamura T."/>
        </authorList>
    </citation>
    <scope>NUCLEOTIDE SEQUENCE [LARGE SCALE GENOMIC DNA]</scope>
    <source>
        <strain evidence="4">NBRC 13794</strain>
    </source>
</reference>
<feature type="compositionally biased region" description="Basic residues" evidence="1">
    <location>
        <begin position="61"/>
        <end position="74"/>
    </location>
</feature>
<sequence length="74" mass="7946">MPGADGAAAGSVPRTAAFRAAVAGNGPPRFSGAGIAANVPDTPFKYRRKVWHRTTPDPRQRIRPTARPRRPADR</sequence>
<reference evidence="2" key="2">
    <citation type="submission" date="2024-05" db="EMBL/GenBank/DDBJ databases">
        <title>Whole genome shotgun sequence of Streptomyces nojiriensis NBRC 13794.</title>
        <authorList>
            <person name="Komaki H."/>
            <person name="Tamura T."/>
        </authorList>
    </citation>
    <scope>NUCLEOTIDE SEQUENCE</scope>
    <source>
        <strain evidence="2 4">NBRC 13794</strain>
    </source>
</reference>
<gene>
    <name evidence="2" type="ORF">Snoj_26710</name>
    <name evidence="3" type="ORF">Snoj_27570</name>
</gene>
<dbReference type="EMBL" id="BNEC01000003">
    <property type="protein sequence ID" value="GHI68753.1"/>
    <property type="molecule type" value="Genomic_DNA"/>
</dbReference>
<feature type="region of interest" description="Disordered" evidence="1">
    <location>
        <begin position="51"/>
        <end position="74"/>
    </location>
</feature>
<accession>A0ABQ3SKU8</accession>
<protein>
    <submittedName>
        <fullName evidence="2">Uncharacterized protein</fullName>
    </submittedName>
</protein>
<organism evidence="2 4">
    <name type="scientific">Streptomyces nojiriensis</name>
    <dbReference type="NCBI Taxonomy" id="66374"/>
    <lineage>
        <taxon>Bacteria</taxon>
        <taxon>Bacillati</taxon>
        <taxon>Actinomycetota</taxon>
        <taxon>Actinomycetes</taxon>
        <taxon>Kitasatosporales</taxon>
        <taxon>Streptomycetaceae</taxon>
        <taxon>Streptomyces</taxon>
    </lineage>
</organism>
<name>A0ABQ3SKU8_9ACTN</name>
<comment type="caution">
    <text evidence="2">The sequence shown here is derived from an EMBL/GenBank/DDBJ whole genome shotgun (WGS) entry which is preliminary data.</text>
</comment>
<dbReference type="Proteomes" id="UP000613974">
    <property type="component" value="Unassembled WGS sequence"/>
</dbReference>
<evidence type="ECO:0000313" key="3">
    <source>
        <dbReference type="EMBL" id="GHI68839.1"/>
    </source>
</evidence>
<evidence type="ECO:0000313" key="4">
    <source>
        <dbReference type="Proteomes" id="UP000613974"/>
    </source>
</evidence>